<name>A0ABD2ZZM4_9GENT</name>
<dbReference type="Pfam" id="PF07093">
    <property type="entry name" value="SGT1"/>
    <property type="match status" value="1"/>
</dbReference>
<dbReference type="AlphaFoldDB" id="A0ABD2ZZM4"/>
<sequence length="650" mass="73816">MSDYDADSTSIFSQKTHLPDDTVFYSIYPDFSLNSATTNSTSTISATAVTDQLHNLHLQILQTLAPFTTPYIFQHQPFTLTPLLSPIPHLHGRLRFGDNLEDEWFVAFLLFTVSHHFTNLSISLHDSDGQFLLIETAFHLPRWLNPNTSTNRVFIRCGRLYILPPSIFPTTPDLITALEFLLENYTNNEIIRATPDAVQQNLEKKIKEYPEKAEKNMHRVRVRVPVSVAWILKHEPCLISLAVEGFYDRDVDSMKFAEKMGRFLPNGKQEDVVQVFVKMSKTMYAQLMQQTFRPPKCYPGMPLISGAEAYKEAELGMKIACGFEMVYQLRKRLGEEGKGSTWEVYRENLEKSGYFEGLLPGSVDYKILMQKAEEYYRNSSLQTRASEMLNAPVRRIDEILSLPHSVDDFKGQELPPSDDDSWLYYGEDELNAALQERQMEMELFDSKRKMKQKVKGEDDTGSSVYDLGEIANSMQVFVKKMSSYEGAEVTENRDMKDVDFDVNRFMKEMESVLGRQPTEDIGSDVDLENGSSSDMDFDDSEDDSDVAEPENEERGDAFMQSYSDALNKELKATTLGRSFVHANEEPLKKDEGTSNATDDMEEEFNPVDVDFNLVKSLLDSFSSQQGLPGPASNLLGLMGLQLPEDGKIGK</sequence>
<dbReference type="Proteomes" id="UP001630127">
    <property type="component" value="Unassembled WGS sequence"/>
</dbReference>
<gene>
    <name evidence="2" type="ORF">ACH5RR_013302</name>
</gene>
<protein>
    <recommendedName>
        <fullName evidence="4">Protein ecdysoneless homolog</fullName>
    </recommendedName>
</protein>
<evidence type="ECO:0000256" key="1">
    <source>
        <dbReference type="SAM" id="MobiDB-lite"/>
    </source>
</evidence>
<feature type="compositionally biased region" description="Acidic residues" evidence="1">
    <location>
        <begin position="535"/>
        <end position="553"/>
    </location>
</feature>
<comment type="caution">
    <text evidence="2">The sequence shown here is derived from an EMBL/GenBank/DDBJ whole genome shotgun (WGS) entry which is preliminary data.</text>
</comment>
<evidence type="ECO:0008006" key="4">
    <source>
        <dbReference type="Google" id="ProtNLM"/>
    </source>
</evidence>
<organism evidence="2 3">
    <name type="scientific">Cinchona calisaya</name>
    <dbReference type="NCBI Taxonomy" id="153742"/>
    <lineage>
        <taxon>Eukaryota</taxon>
        <taxon>Viridiplantae</taxon>
        <taxon>Streptophyta</taxon>
        <taxon>Embryophyta</taxon>
        <taxon>Tracheophyta</taxon>
        <taxon>Spermatophyta</taxon>
        <taxon>Magnoliopsida</taxon>
        <taxon>eudicotyledons</taxon>
        <taxon>Gunneridae</taxon>
        <taxon>Pentapetalae</taxon>
        <taxon>asterids</taxon>
        <taxon>lamiids</taxon>
        <taxon>Gentianales</taxon>
        <taxon>Rubiaceae</taxon>
        <taxon>Cinchonoideae</taxon>
        <taxon>Cinchoneae</taxon>
        <taxon>Cinchona</taxon>
    </lineage>
</organism>
<dbReference type="PANTHER" id="PTHR13060">
    <property type="entry name" value="SGT1 PROTEIN HSGT1 SUPPRESSOR OF GCR2"/>
    <property type="match status" value="1"/>
</dbReference>
<accession>A0ABD2ZZM4</accession>
<dbReference type="InterPro" id="IPR010770">
    <property type="entry name" value="Ecd"/>
</dbReference>
<feature type="region of interest" description="Disordered" evidence="1">
    <location>
        <begin position="511"/>
        <end position="556"/>
    </location>
</feature>
<dbReference type="EMBL" id="JBJUIK010000006">
    <property type="protein sequence ID" value="KAL3524930.1"/>
    <property type="molecule type" value="Genomic_DNA"/>
</dbReference>
<keyword evidence="3" id="KW-1185">Reference proteome</keyword>
<proteinExistence type="predicted"/>
<evidence type="ECO:0000313" key="2">
    <source>
        <dbReference type="EMBL" id="KAL3524930.1"/>
    </source>
</evidence>
<evidence type="ECO:0000313" key="3">
    <source>
        <dbReference type="Proteomes" id="UP001630127"/>
    </source>
</evidence>
<dbReference type="PANTHER" id="PTHR13060:SF0">
    <property type="entry name" value="PROTEIN ECDYSONELESS HOMOLOG"/>
    <property type="match status" value="1"/>
</dbReference>
<reference evidence="2 3" key="1">
    <citation type="submission" date="2024-11" db="EMBL/GenBank/DDBJ databases">
        <title>A near-complete genome assembly of Cinchona calisaya.</title>
        <authorList>
            <person name="Lian D.C."/>
            <person name="Zhao X.W."/>
            <person name="Wei L."/>
        </authorList>
    </citation>
    <scope>NUCLEOTIDE SEQUENCE [LARGE SCALE GENOMIC DNA]</scope>
    <source>
        <tissue evidence="2">Nenye</tissue>
    </source>
</reference>